<dbReference type="Proteomes" id="UP001283361">
    <property type="component" value="Unassembled WGS sequence"/>
</dbReference>
<reference evidence="1" key="1">
    <citation type="journal article" date="2023" name="G3 (Bethesda)">
        <title>A reference genome for the long-term kleptoplast-retaining sea slug Elysia crispata morphotype clarki.</title>
        <authorList>
            <person name="Eastman K.E."/>
            <person name="Pendleton A.L."/>
            <person name="Shaikh M.A."/>
            <person name="Suttiyut T."/>
            <person name="Ogas R."/>
            <person name="Tomko P."/>
            <person name="Gavelis G."/>
            <person name="Widhalm J.R."/>
            <person name="Wisecaver J.H."/>
        </authorList>
    </citation>
    <scope>NUCLEOTIDE SEQUENCE</scope>
    <source>
        <strain evidence="1">ECLA1</strain>
    </source>
</reference>
<name>A0AAE1DZ93_9GAST</name>
<evidence type="ECO:0000313" key="1">
    <source>
        <dbReference type="EMBL" id="KAK3788459.1"/>
    </source>
</evidence>
<sequence>MESYSLPDEIRDVRQQVSSSHDEFLLVIGTAKGPIYPGMTYQYRKSPHLVLWHGSNFDSQKGRTRVSLWELQGINELRLTAASCWCPAGNCGH</sequence>
<gene>
    <name evidence="1" type="ORF">RRG08_004754</name>
</gene>
<protein>
    <submittedName>
        <fullName evidence="1">Uncharacterized protein</fullName>
    </submittedName>
</protein>
<comment type="caution">
    <text evidence="1">The sequence shown here is derived from an EMBL/GenBank/DDBJ whole genome shotgun (WGS) entry which is preliminary data.</text>
</comment>
<accession>A0AAE1DZ93</accession>
<organism evidence="1 2">
    <name type="scientific">Elysia crispata</name>
    <name type="common">lettuce slug</name>
    <dbReference type="NCBI Taxonomy" id="231223"/>
    <lineage>
        <taxon>Eukaryota</taxon>
        <taxon>Metazoa</taxon>
        <taxon>Spiralia</taxon>
        <taxon>Lophotrochozoa</taxon>
        <taxon>Mollusca</taxon>
        <taxon>Gastropoda</taxon>
        <taxon>Heterobranchia</taxon>
        <taxon>Euthyneura</taxon>
        <taxon>Panpulmonata</taxon>
        <taxon>Sacoglossa</taxon>
        <taxon>Placobranchoidea</taxon>
        <taxon>Plakobranchidae</taxon>
        <taxon>Elysia</taxon>
    </lineage>
</organism>
<dbReference type="AlphaFoldDB" id="A0AAE1DZ93"/>
<proteinExistence type="predicted"/>
<evidence type="ECO:0000313" key="2">
    <source>
        <dbReference type="Proteomes" id="UP001283361"/>
    </source>
</evidence>
<dbReference type="EMBL" id="JAWDGP010001758">
    <property type="protein sequence ID" value="KAK3788459.1"/>
    <property type="molecule type" value="Genomic_DNA"/>
</dbReference>
<keyword evidence="2" id="KW-1185">Reference proteome</keyword>